<dbReference type="RefSeq" id="WP_315949502.1">
    <property type="nucleotide sequence ID" value="NZ_JAWCUD010000001.1"/>
</dbReference>
<evidence type="ECO:0000313" key="3">
    <source>
        <dbReference type="Proteomes" id="UP001260980"/>
    </source>
</evidence>
<sequence>MHNDHYGRRDITREGSPPGPVKTYTLSAEELTELRARTAINDVRNSDGGKVKSPVNNFKVRGPICDIRN</sequence>
<proteinExistence type="predicted"/>
<keyword evidence="3" id="KW-1185">Reference proteome</keyword>
<evidence type="ECO:0000313" key="2">
    <source>
        <dbReference type="EMBL" id="MDU0200146.1"/>
    </source>
</evidence>
<feature type="region of interest" description="Disordered" evidence="1">
    <location>
        <begin position="1"/>
        <end position="23"/>
    </location>
</feature>
<feature type="compositionally biased region" description="Basic and acidic residues" evidence="1">
    <location>
        <begin position="1"/>
        <end position="13"/>
    </location>
</feature>
<organism evidence="2 3">
    <name type="scientific">Paenibacillus violae</name>
    <dbReference type="NCBI Taxonomy" id="3077234"/>
    <lineage>
        <taxon>Bacteria</taxon>
        <taxon>Bacillati</taxon>
        <taxon>Bacillota</taxon>
        <taxon>Bacilli</taxon>
        <taxon>Bacillales</taxon>
        <taxon>Paenibacillaceae</taxon>
        <taxon>Paenibacillus</taxon>
    </lineage>
</organism>
<evidence type="ECO:0000256" key="1">
    <source>
        <dbReference type="SAM" id="MobiDB-lite"/>
    </source>
</evidence>
<comment type="caution">
    <text evidence="2">The sequence shown here is derived from an EMBL/GenBank/DDBJ whole genome shotgun (WGS) entry which is preliminary data.</text>
</comment>
<protein>
    <submittedName>
        <fullName evidence="2">Uncharacterized protein</fullName>
    </submittedName>
</protein>
<dbReference type="EMBL" id="JAWCUD010000001">
    <property type="protein sequence ID" value="MDU0200146.1"/>
    <property type="molecule type" value="Genomic_DNA"/>
</dbReference>
<name>A0ABU3R7W0_9BACL</name>
<dbReference type="Proteomes" id="UP001260980">
    <property type="component" value="Unassembled WGS sequence"/>
</dbReference>
<reference evidence="2 3" key="1">
    <citation type="submission" date="2023-10" db="EMBL/GenBank/DDBJ databases">
        <title>Paenibacillus strain PFR10 Genome sequencing and assembly.</title>
        <authorList>
            <person name="Kim I."/>
        </authorList>
    </citation>
    <scope>NUCLEOTIDE SEQUENCE [LARGE SCALE GENOMIC DNA]</scope>
    <source>
        <strain evidence="2 3">PFR10</strain>
    </source>
</reference>
<gene>
    <name evidence="2" type="ORF">RQP52_03540</name>
</gene>
<accession>A0ABU3R7W0</accession>